<keyword evidence="3" id="KW-1185">Reference proteome</keyword>
<reference evidence="2 3" key="1">
    <citation type="journal article" date="2011" name="BMC Genomics">
        <title>Comparative genome analysis and genome-guided physiological analysis of Roseobacter litoralis.</title>
        <authorList>
            <person name="Kalhoefer D."/>
            <person name="Thole S."/>
            <person name="Voget S."/>
            <person name="Lehmann R."/>
            <person name="Liesegang H."/>
            <person name="Wollher A."/>
            <person name="Daniel R."/>
            <person name="Simon M."/>
            <person name="Brinkhoff T."/>
        </authorList>
    </citation>
    <scope>NUCLEOTIDE SEQUENCE [LARGE SCALE GENOMIC DNA]</scope>
    <source>
        <strain evidence="3">ATCC 49566 / DSM 6996 / JCM 21268 / NBRC 15278 / OCh 149</strain>
    </source>
</reference>
<dbReference type="SUPFAM" id="SSF53795">
    <property type="entry name" value="PEP carboxykinase-like"/>
    <property type="match status" value="1"/>
</dbReference>
<dbReference type="STRING" id="391595.RLO149_c034060"/>
<feature type="domain" description="HPr kinase/phosphorylase C-terminal" evidence="1">
    <location>
        <begin position="3"/>
        <end position="96"/>
    </location>
</feature>
<proteinExistence type="predicted"/>
<dbReference type="EMBL" id="CP002623">
    <property type="protein sequence ID" value="AEI95347.1"/>
    <property type="molecule type" value="Genomic_DNA"/>
</dbReference>
<dbReference type="Proteomes" id="UP000001353">
    <property type="component" value="Chromosome"/>
</dbReference>
<dbReference type="eggNOG" id="COG1493">
    <property type="taxonomic scope" value="Bacteria"/>
</dbReference>
<name>F7ZLV3_ROSLO</name>
<dbReference type="KEGG" id="rli:RLO149_c034060"/>
<dbReference type="HOGENOM" id="CLU_052030_2_0_5"/>
<dbReference type="Pfam" id="PF07475">
    <property type="entry name" value="Hpr_kinase_C"/>
    <property type="match status" value="1"/>
</dbReference>
<dbReference type="InterPro" id="IPR011104">
    <property type="entry name" value="Hpr_kin/Pase_C"/>
</dbReference>
<gene>
    <name evidence="2" type="ordered locus">RLO149_c034060</name>
</gene>
<dbReference type="Gene3D" id="3.40.50.300">
    <property type="entry name" value="P-loop containing nucleotide triphosphate hydrolases"/>
    <property type="match status" value="1"/>
</dbReference>
<evidence type="ECO:0000259" key="1">
    <source>
        <dbReference type="Pfam" id="PF07475"/>
    </source>
</evidence>
<dbReference type="GO" id="GO:0000155">
    <property type="term" value="F:phosphorelay sensor kinase activity"/>
    <property type="evidence" value="ECO:0007669"/>
    <property type="project" value="InterPro"/>
</dbReference>
<evidence type="ECO:0000313" key="2">
    <source>
        <dbReference type="EMBL" id="AEI95347.1"/>
    </source>
</evidence>
<dbReference type="GO" id="GO:0006109">
    <property type="term" value="P:regulation of carbohydrate metabolic process"/>
    <property type="evidence" value="ECO:0007669"/>
    <property type="project" value="InterPro"/>
</dbReference>
<dbReference type="InterPro" id="IPR027417">
    <property type="entry name" value="P-loop_NTPase"/>
</dbReference>
<dbReference type="CDD" id="cd01918">
    <property type="entry name" value="HprK_C"/>
    <property type="match status" value="1"/>
</dbReference>
<protein>
    <submittedName>
        <fullName evidence="2">HPr serine kinase-like protein</fullName>
    </submittedName>
</protein>
<dbReference type="AlphaFoldDB" id="F7ZLV3"/>
<accession>F7ZLV3</accession>
<organism evidence="2 3">
    <name type="scientific">Roseobacter litoralis (strain ATCC 49566 / DSM 6996 / JCM 21268 / NBRC 15278 / OCh 149)</name>
    <dbReference type="NCBI Taxonomy" id="391595"/>
    <lineage>
        <taxon>Bacteria</taxon>
        <taxon>Pseudomonadati</taxon>
        <taxon>Pseudomonadota</taxon>
        <taxon>Alphaproteobacteria</taxon>
        <taxon>Rhodobacterales</taxon>
        <taxon>Roseobacteraceae</taxon>
        <taxon>Roseobacter</taxon>
    </lineage>
</organism>
<evidence type="ECO:0000313" key="3">
    <source>
        <dbReference type="Proteomes" id="UP000001353"/>
    </source>
</evidence>
<sequence>MPAQMLHATCVDFQSKGVLITGRSGKGKSALALQLMAYGAVLVSDDQTEVSAKDGKVCARAPRPTHGMIEVRGIGLLNAQALTSSTVELVVDLDQLETERLPHLHGTDVCGLTLPCLYYFDAPHFPAGILQYLKAGRREPHD</sequence>
<dbReference type="RefSeq" id="WP_013963243.1">
    <property type="nucleotide sequence ID" value="NC_015730.1"/>
</dbReference>
<dbReference type="GO" id="GO:0005524">
    <property type="term" value="F:ATP binding"/>
    <property type="evidence" value="ECO:0007669"/>
    <property type="project" value="InterPro"/>
</dbReference>